<reference evidence="2 3" key="1">
    <citation type="journal article" date="2012" name="Genome Biol.">
        <title>Genome and low-iron response of an oceanic diatom adapted to chronic iron limitation.</title>
        <authorList>
            <person name="Lommer M."/>
            <person name="Specht M."/>
            <person name="Roy A.S."/>
            <person name="Kraemer L."/>
            <person name="Andreson R."/>
            <person name="Gutowska M.A."/>
            <person name="Wolf J."/>
            <person name="Bergner S.V."/>
            <person name="Schilhabel M.B."/>
            <person name="Klostermeier U.C."/>
            <person name="Beiko R.G."/>
            <person name="Rosenstiel P."/>
            <person name="Hippler M."/>
            <person name="Laroche J."/>
        </authorList>
    </citation>
    <scope>NUCLEOTIDE SEQUENCE [LARGE SCALE GENOMIC DNA]</scope>
    <source>
        <strain evidence="2 3">CCMP1005</strain>
    </source>
</reference>
<comment type="caution">
    <text evidence="2">The sequence shown here is derived from an EMBL/GenBank/DDBJ whole genome shotgun (WGS) entry which is preliminary data.</text>
</comment>
<accession>K0RKW0</accession>
<keyword evidence="3" id="KW-1185">Reference proteome</keyword>
<dbReference type="EMBL" id="AGNL01035931">
    <property type="protein sequence ID" value="EJK54363.1"/>
    <property type="molecule type" value="Genomic_DNA"/>
</dbReference>
<proteinExistence type="predicted"/>
<sequence>MQPTDRELAVAMKALLEKNLVDLPSSHAIVMERCAYRAMKEHEPDFWESIFAGAEYIDILKRGTGEPSEDAALLITTRRGERIIVTKSHFKVFSELTTLEVSAGASESFISLAEIRNKTGKMSDEHFNRIKEILGTFLGRWMGFGGTLGRPSGSFYAARRLALDEGVIAPLPPAGVLTVSKPLELHYLVVLYMWHSLGPDFFALLYQACGFVAPINSDGRPVTPLDPSFVCPVCEGKNTHRTPDSNRIMCALADFQDSAIPPIHCCSACSPDIYHAELLTCAEALHLGVTLTEDQQRRGVRAQKEEQYREQKREQKRKRQQRQQQYQARIEAGRQRRAVRAQEEEQKKEQKRDWKREQQQQQQQYKAQIEAEILERYQPSRITELISRATEITGYMWLLRQVKAHPWPTCKSRGKDNFRIQLGVYS</sequence>
<feature type="non-terminal residue" evidence="2">
    <location>
        <position position="426"/>
    </location>
</feature>
<protein>
    <submittedName>
        <fullName evidence="2">Uncharacterized protein</fullName>
    </submittedName>
</protein>
<evidence type="ECO:0000256" key="1">
    <source>
        <dbReference type="SAM" id="MobiDB-lite"/>
    </source>
</evidence>
<evidence type="ECO:0000313" key="2">
    <source>
        <dbReference type="EMBL" id="EJK54363.1"/>
    </source>
</evidence>
<dbReference type="AlphaFoldDB" id="K0RKW0"/>
<feature type="compositionally biased region" description="Basic and acidic residues" evidence="1">
    <location>
        <begin position="340"/>
        <end position="358"/>
    </location>
</feature>
<dbReference type="Proteomes" id="UP000266841">
    <property type="component" value="Unassembled WGS sequence"/>
</dbReference>
<evidence type="ECO:0000313" key="3">
    <source>
        <dbReference type="Proteomes" id="UP000266841"/>
    </source>
</evidence>
<feature type="compositionally biased region" description="Basic and acidic residues" evidence="1">
    <location>
        <begin position="295"/>
        <end position="313"/>
    </location>
</feature>
<gene>
    <name evidence="2" type="ORF">THAOC_26017</name>
</gene>
<name>K0RKW0_THAOC</name>
<organism evidence="2 3">
    <name type="scientific">Thalassiosira oceanica</name>
    <name type="common">Marine diatom</name>
    <dbReference type="NCBI Taxonomy" id="159749"/>
    <lineage>
        <taxon>Eukaryota</taxon>
        <taxon>Sar</taxon>
        <taxon>Stramenopiles</taxon>
        <taxon>Ochrophyta</taxon>
        <taxon>Bacillariophyta</taxon>
        <taxon>Coscinodiscophyceae</taxon>
        <taxon>Thalassiosirophycidae</taxon>
        <taxon>Thalassiosirales</taxon>
        <taxon>Thalassiosiraceae</taxon>
        <taxon>Thalassiosira</taxon>
    </lineage>
</organism>
<feature type="region of interest" description="Disordered" evidence="1">
    <location>
        <begin position="295"/>
        <end position="359"/>
    </location>
</feature>